<accession>A0ABU6JPM5</accession>
<feature type="region of interest" description="Disordered" evidence="1">
    <location>
        <begin position="41"/>
        <end position="157"/>
    </location>
</feature>
<evidence type="ECO:0000313" key="2">
    <source>
        <dbReference type="EMBL" id="MEC5342304.1"/>
    </source>
</evidence>
<evidence type="ECO:0000256" key="1">
    <source>
        <dbReference type="SAM" id="MobiDB-lite"/>
    </source>
</evidence>
<keyword evidence="3" id="KW-1185">Reference proteome</keyword>
<protein>
    <recommendedName>
        <fullName evidence="4">Cellulose biosynthesis protein BcsO</fullName>
    </recommendedName>
</protein>
<name>A0ABU6JPM5_9GAMM</name>
<proteinExistence type="predicted"/>
<feature type="compositionally biased region" description="Low complexity" evidence="1">
    <location>
        <begin position="84"/>
        <end position="108"/>
    </location>
</feature>
<feature type="compositionally biased region" description="Low complexity" evidence="1">
    <location>
        <begin position="116"/>
        <end position="125"/>
    </location>
</feature>
<dbReference type="RefSeq" id="WP_327617421.1">
    <property type="nucleotide sequence ID" value="NZ_JAYWTM010000004.1"/>
</dbReference>
<dbReference type="EMBL" id="JAYWTM010000004">
    <property type="protein sequence ID" value="MEC5342304.1"/>
    <property type="molecule type" value="Genomic_DNA"/>
</dbReference>
<reference evidence="2 3" key="1">
    <citation type="journal article" date="2017" name="Int. J. Syst. Evol. Microbiol.">
        <title>Brenneria populi subsp. brevivirga subsp. nov. isolated from symptomatic bark of Populus x euramericana canker, and description of Brenneria populi subsp. populi subsp. nov.</title>
        <authorList>
            <person name="Zheng M.H."/>
            <person name="Piao C.G."/>
            <person name="Xue H."/>
            <person name="Guo M.W."/>
            <person name="Li Y."/>
        </authorList>
    </citation>
    <scope>NUCLEOTIDE SEQUENCE [LARGE SCALE GENOMIC DNA]</scope>
    <source>
        <strain evidence="2 3">D9-5</strain>
    </source>
</reference>
<organism evidence="2 3">
    <name type="scientific">Brenneria populi</name>
    <dbReference type="NCBI Taxonomy" id="1505588"/>
    <lineage>
        <taxon>Bacteria</taxon>
        <taxon>Pseudomonadati</taxon>
        <taxon>Pseudomonadota</taxon>
        <taxon>Gammaproteobacteria</taxon>
        <taxon>Enterobacterales</taxon>
        <taxon>Pectobacteriaceae</taxon>
        <taxon>Brenneria</taxon>
    </lineage>
</organism>
<dbReference type="Proteomes" id="UP001309705">
    <property type="component" value="Unassembled WGS sequence"/>
</dbReference>
<evidence type="ECO:0008006" key="4">
    <source>
        <dbReference type="Google" id="ProtNLM"/>
    </source>
</evidence>
<gene>
    <name evidence="2" type="ORF">VSX58_06735</name>
</gene>
<sequence length="167" mass="17974">MNSYDDIKQFKEKLNLEQVDYKDTSESDGFRPSQKWAILEQVAGANGADAADDAARQRTGGPPTRPVPAKKEEFRSASLLQAVSQQLSASRPAAPQPAASAEPTAAPSQPAPTPAPASTATVDAPRNADESPRFRGLFRQKSASVDENDKRRNTPLKSLLETIALCR</sequence>
<comment type="caution">
    <text evidence="2">The sequence shown here is derived from an EMBL/GenBank/DDBJ whole genome shotgun (WGS) entry which is preliminary data.</text>
</comment>
<evidence type="ECO:0000313" key="3">
    <source>
        <dbReference type="Proteomes" id="UP001309705"/>
    </source>
</evidence>